<evidence type="ECO:0000313" key="5">
    <source>
        <dbReference type="Proteomes" id="UP000806211"/>
    </source>
</evidence>
<organism evidence="4 5">
    <name type="scientific">Pseudoflavonifractor gallinarum</name>
    <dbReference type="NCBI Taxonomy" id="2779352"/>
    <lineage>
        <taxon>Bacteria</taxon>
        <taxon>Bacillati</taxon>
        <taxon>Bacillota</taxon>
        <taxon>Clostridia</taxon>
        <taxon>Eubacteriales</taxon>
        <taxon>Oscillospiraceae</taxon>
        <taxon>Pseudoflavonifractor</taxon>
    </lineage>
</organism>
<dbReference type="SUPFAM" id="SSF48452">
    <property type="entry name" value="TPR-like"/>
    <property type="match status" value="1"/>
</dbReference>
<dbReference type="Proteomes" id="UP000806211">
    <property type="component" value="Unassembled WGS sequence"/>
</dbReference>
<evidence type="ECO:0000313" key="4">
    <source>
        <dbReference type="EMBL" id="MBE5054600.1"/>
    </source>
</evidence>
<dbReference type="InterPro" id="IPR029787">
    <property type="entry name" value="Nucleotide_cyclase"/>
</dbReference>
<evidence type="ECO:0000256" key="1">
    <source>
        <dbReference type="ARBA" id="ARBA00005820"/>
    </source>
</evidence>
<dbReference type="InterPro" id="IPR036388">
    <property type="entry name" value="WH-like_DNA-bd_sf"/>
</dbReference>
<dbReference type="Gene3D" id="1.25.40.10">
    <property type="entry name" value="Tetratricopeptide repeat domain"/>
    <property type="match status" value="1"/>
</dbReference>
<keyword evidence="2" id="KW-0238">DNA-binding</keyword>
<comment type="similarity">
    <text evidence="1">Belongs to the AfsR/DnrI/RedD regulatory family.</text>
</comment>
<gene>
    <name evidence="4" type="ORF">INF37_01080</name>
</gene>
<dbReference type="Gene3D" id="3.30.70.270">
    <property type="match status" value="1"/>
</dbReference>
<dbReference type="InterPro" id="IPR001867">
    <property type="entry name" value="OmpR/PhoB-type_DNA-bd"/>
</dbReference>
<evidence type="ECO:0000259" key="3">
    <source>
        <dbReference type="PROSITE" id="PS50887"/>
    </source>
</evidence>
<dbReference type="Pfam" id="PF03704">
    <property type="entry name" value="BTAD"/>
    <property type="match status" value="1"/>
</dbReference>
<comment type="caution">
    <text evidence="4">The sequence shown here is derived from an EMBL/GenBank/DDBJ whole genome shotgun (WGS) entry which is preliminary data.</text>
</comment>
<dbReference type="Gene3D" id="1.10.10.10">
    <property type="entry name" value="Winged helix-like DNA-binding domain superfamily/Winged helix DNA-binding domain"/>
    <property type="match status" value="1"/>
</dbReference>
<dbReference type="RefSeq" id="WP_193535872.1">
    <property type="nucleotide sequence ID" value="NZ_JADCKF010000001.1"/>
</dbReference>
<sequence length="404" mass="46072">MKQPAAVPKRMSVSVSMLGGFGIEVDGNLLTDEINRSQKPWNVLCYLIIHRDRNVSQSELIELFWPEENSSNPVNALKTLLYRVRAMLEPLFPSDMPPILSQRGSYSWNREIECVVDADRFEELCLRAQEKDRSDEERMACYREAAELYKGDFLPKQENHMWVIPLSTHYHALFVRAVKEYAALLEKHEQFEEMTALCSRASELDPLDEGLHILVVRSLVKQGRDAAALERYEMATDLLYRSLGVTPSAELRDLYTAIMDTEKSLETDLAVIQQSLKETAIRPGAFVCEYGFFREAYRLEARRAARNGTCVHLALLTVSLPGGGMPELGALNNTMDQLLAILTNGLRRGDVVSRYSGAQYVVMLPAANFEDSTMVMERIVAAFYRQHRRSFLKISYRIRELEMA</sequence>
<protein>
    <submittedName>
        <fullName evidence="4">Winged helix-turn-helix domain-containing protein</fullName>
    </submittedName>
</protein>
<keyword evidence="5" id="KW-1185">Reference proteome</keyword>
<dbReference type="InterPro" id="IPR016032">
    <property type="entry name" value="Sig_transdc_resp-reg_C-effctor"/>
</dbReference>
<proteinExistence type="inferred from homology"/>
<name>A0ABR9R7E1_9FIRM</name>
<dbReference type="InterPro" id="IPR005158">
    <property type="entry name" value="BTAD"/>
</dbReference>
<dbReference type="EMBL" id="JADCKF010000001">
    <property type="protein sequence ID" value="MBE5054600.1"/>
    <property type="molecule type" value="Genomic_DNA"/>
</dbReference>
<dbReference type="InterPro" id="IPR000160">
    <property type="entry name" value="GGDEF_dom"/>
</dbReference>
<feature type="domain" description="GGDEF" evidence="3">
    <location>
        <begin position="316"/>
        <end position="404"/>
    </location>
</feature>
<dbReference type="SMART" id="SM01043">
    <property type="entry name" value="BTAD"/>
    <property type="match status" value="1"/>
</dbReference>
<dbReference type="SUPFAM" id="SSF46894">
    <property type="entry name" value="C-terminal effector domain of the bipartite response regulators"/>
    <property type="match status" value="1"/>
</dbReference>
<dbReference type="InterPro" id="IPR011990">
    <property type="entry name" value="TPR-like_helical_dom_sf"/>
</dbReference>
<dbReference type="SMART" id="SM00862">
    <property type="entry name" value="Trans_reg_C"/>
    <property type="match status" value="1"/>
</dbReference>
<evidence type="ECO:0000256" key="2">
    <source>
        <dbReference type="ARBA" id="ARBA00023125"/>
    </source>
</evidence>
<reference evidence="4 5" key="1">
    <citation type="submission" date="2020-10" db="EMBL/GenBank/DDBJ databases">
        <title>ChiBAC.</title>
        <authorList>
            <person name="Zenner C."/>
            <person name="Hitch T.C.A."/>
            <person name="Clavel T."/>
        </authorList>
    </citation>
    <scope>NUCLEOTIDE SEQUENCE [LARGE SCALE GENOMIC DNA]</scope>
    <source>
        <strain evidence="4 5">DSM 107456</strain>
    </source>
</reference>
<dbReference type="PROSITE" id="PS50887">
    <property type="entry name" value="GGDEF"/>
    <property type="match status" value="1"/>
</dbReference>
<dbReference type="InterPro" id="IPR043128">
    <property type="entry name" value="Rev_trsase/Diguanyl_cyclase"/>
</dbReference>
<dbReference type="InterPro" id="IPR051677">
    <property type="entry name" value="AfsR-DnrI-RedD_regulator"/>
</dbReference>
<dbReference type="PANTHER" id="PTHR35807">
    <property type="entry name" value="TRANSCRIPTIONAL REGULATOR REDD-RELATED"/>
    <property type="match status" value="1"/>
</dbReference>
<dbReference type="SUPFAM" id="SSF55073">
    <property type="entry name" value="Nucleotide cyclase"/>
    <property type="match status" value="1"/>
</dbReference>
<accession>A0ABR9R7E1</accession>